<feature type="signal peptide" evidence="2">
    <location>
        <begin position="1"/>
        <end position="19"/>
    </location>
</feature>
<evidence type="ECO:0000256" key="1">
    <source>
        <dbReference type="SAM" id="MobiDB-lite"/>
    </source>
</evidence>
<organism evidence="4 5">
    <name type="scientific">Actinokineospora iranica</name>
    <dbReference type="NCBI Taxonomy" id="1271860"/>
    <lineage>
        <taxon>Bacteria</taxon>
        <taxon>Bacillati</taxon>
        <taxon>Actinomycetota</taxon>
        <taxon>Actinomycetes</taxon>
        <taxon>Pseudonocardiales</taxon>
        <taxon>Pseudonocardiaceae</taxon>
        <taxon>Actinokineospora</taxon>
    </lineage>
</organism>
<keyword evidence="5" id="KW-1185">Reference proteome</keyword>
<accession>A0A1G6PKY2</accession>
<feature type="region of interest" description="Disordered" evidence="1">
    <location>
        <begin position="109"/>
        <end position="132"/>
    </location>
</feature>
<evidence type="ECO:0000313" key="4">
    <source>
        <dbReference type="EMBL" id="SDC80698.1"/>
    </source>
</evidence>
<dbReference type="Pfam" id="PF13449">
    <property type="entry name" value="Phytase-like"/>
    <property type="match status" value="1"/>
</dbReference>
<proteinExistence type="predicted"/>
<dbReference type="AlphaFoldDB" id="A0A1G6PKY2"/>
<reference evidence="5" key="1">
    <citation type="submission" date="2016-10" db="EMBL/GenBank/DDBJ databases">
        <authorList>
            <person name="Varghese N."/>
            <person name="Submissions S."/>
        </authorList>
    </citation>
    <scope>NUCLEOTIDE SEQUENCE [LARGE SCALE GENOMIC DNA]</scope>
    <source>
        <strain evidence="5">IBRC-M 10403</strain>
    </source>
</reference>
<keyword evidence="2" id="KW-0732">Signal</keyword>
<evidence type="ECO:0000313" key="5">
    <source>
        <dbReference type="Proteomes" id="UP000199501"/>
    </source>
</evidence>
<sequence>MRWTPSYGVLMVMSGRVLAAVCAAAVTTGLLVTPATAAPKVRLIGEQIVPHGLTFDGTTVGGLSGIDRDPRTGDYVLISDDRSDRQPARFYTARIPVTRDGLGPVEFTGTHPLRAPDGGTYPRGAVDPEDIRVDPWSGGYTWSQEGERRPPVLLDPSVRTAHRDGTFAGEAPLPENLRMTADRGPGQNLALEGLTYAAGGALVVTAVEGPLLQDGPEPTTEHGALSRITVQTRTGTLVAQYAYPQEPLFAAAVPPGAFASTGVTAILAVRGTKYLVVERSFATGVGNKVRLFEIDTAGATDIADRDLTSSVKPVRKRLIADLAGLGLSTVDNIEGMTWAPSRPGHPRTLLLISDDNFAASQVTQLIALAVRL</sequence>
<evidence type="ECO:0000256" key="2">
    <source>
        <dbReference type="SAM" id="SignalP"/>
    </source>
</evidence>
<protein>
    <submittedName>
        <fullName evidence="4">Uncharacterized conserved protein</fullName>
    </submittedName>
</protein>
<name>A0A1G6PKY2_9PSEU</name>
<feature type="domain" description="Phytase-like" evidence="3">
    <location>
        <begin position="58"/>
        <end position="357"/>
    </location>
</feature>
<dbReference type="InterPro" id="IPR027372">
    <property type="entry name" value="Phytase-like_dom"/>
</dbReference>
<feature type="chain" id="PRO_5038770399" evidence="2">
    <location>
        <begin position="20"/>
        <end position="372"/>
    </location>
</feature>
<dbReference type="Proteomes" id="UP000199501">
    <property type="component" value="Unassembled WGS sequence"/>
</dbReference>
<dbReference type="STRING" id="1271860.SAMN05216174_104349"/>
<gene>
    <name evidence="4" type="ORF">SAMN05216174_104349</name>
</gene>
<evidence type="ECO:0000259" key="3">
    <source>
        <dbReference type="Pfam" id="PF13449"/>
    </source>
</evidence>
<dbReference type="EMBL" id="FMZZ01000004">
    <property type="protein sequence ID" value="SDC80698.1"/>
    <property type="molecule type" value="Genomic_DNA"/>
</dbReference>